<reference evidence="2 3" key="1">
    <citation type="submission" date="2019-06" db="EMBL/GenBank/DDBJ databases">
        <title>New taxonomy in bacterial strain CC-CFT640, isolated from vineyard.</title>
        <authorList>
            <person name="Lin S.-Y."/>
            <person name="Tsai C.-F."/>
            <person name="Young C.-C."/>
        </authorList>
    </citation>
    <scope>NUCLEOTIDE SEQUENCE [LARGE SCALE GENOMIC DNA]</scope>
    <source>
        <strain evidence="2 3">CC-CFT640</strain>
    </source>
</reference>
<dbReference type="EMBL" id="VDUZ01000045">
    <property type="protein sequence ID" value="TXL71327.1"/>
    <property type="molecule type" value="Genomic_DNA"/>
</dbReference>
<evidence type="ECO:0000259" key="1">
    <source>
        <dbReference type="Pfam" id="PF01243"/>
    </source>
</evidence>
<dbReference type="PANTHER" id="PTHR42815:SF2">
    <property type="entry name" value="FAD-BINDING, PUTATIVE (AFU_ORTHOLOGUE AFUA_6G07600)-RELATED"/>
    <property type="match status" value="1"/>
</dbReference>
<proteinExistence type="predicted"/>
<keyword evidence="3" id="KW-1185">Reference proteome</keyword>
<comment type="caution">
    <text evidence="2">The sequence shown here is derived from an EMBL/GenBank/DDBJ whole genome shotgun (WGS) entry which is preliminary data.</text>
</comment>
<dbReference type="SUPFAM" id="SSF50475">
    <property type="entry name" value="FMN-binding split barrel"/>
    <property type="match status" value="1"/>
</dbReference>
<name>A0A5C8PC04_9HYPH</name>
<feature type="domain" description="Pyridoxamine 5'-phosphate oxidase N-terminal" evidence="1">
    <location>
        <begin position="47"/>
        <end position="146"/>
    </location>
</feature>
<gene>
    <name evidence="2" type="ORF">FHP25_30670</name>
</gene>
<organism evidence="2 3">
    <name type="scientific">Vineibacter terrae</name>
    <dbReference type="NCBI Taxonomy" id="2586908"/>
    <lineage>
        <taxon>Bacteria</taxon>
        <taxon>Pseudomonadati</taxon>
        <taxon>Pseudomonadota</taxon>
        <taxon>Alphaproteobacteria</taxon>
        <taxon>Hyphomicrobiales</taxon>
        <taxon>Vineibacter</taxon>
    </lineage>
</organism>
<dbReference type="Gene3D" id="2.30.110.10">
    <property type="entry name" value="Electron Transport, Fmn-binding Protein, Chain A"/>
    <property type="match status" value="1"/>
</dbReference>
<accession>A0A5C8PC04</accession>
<dbReference type="InterPro" id="IPR012349">
    <property type="entry name" value="Split_barrel_FMN-bd"/>
</dbReference>
<dbReference type="Proteomes" id="UP000321638">
    <property type="component" value="Unassembled WGS sequence"/>
</dbReference>
<dbReference type="InterPro" id="IPR011576">
    <property type="entry name" value="Pyridox_Oxase_N"/>
</dbReference>
<protein>
    <submittedName>
        <fullName evidence="2">Pyridoxamine 5'-phosphate oxidase family protein</fullName>
    </submittedName>
</protein>
<dbReference type="RefSeq" id="WP_147850815.1">
    <property type="nucleotide sequence ID" value="NZ_VDUZ01000045.1"/>
</dbReference>
<sequence length="207" mass="23168">MSDDAPRPPPCDVAFTPSVKAAQTRLGSRSRMERLESDRPWQTEVTDDLGAFLAIIDTFFFATASAAGQPYIQHRGGPPGFLRVIDKRTLGFADFRGNRQYITVGNLAENPRCHIFILHFATQQRVKLWGRARYVEDDAALLQQLAVPGYRALVERAIVFEIEAWDVNCSQHITARYSEPEIAPAIDRLAARIKELEAEVARLKGSA</sequence>
<evidence type="ECO:0000313" key="3">
    <source>
        <dbReference type="Proteomes" id="UP000321638"/>
    </source>
</evidence>
<dbReference type="OrthoDB" id="9790331at2"/>
<evidence type="ECO:0000313" key="2">
    <source>
        <dbReference type="EMBL" id="TXL71327.1"/>
    </source>
</evidence>
<dbReference type="Pfam" id="PF01243">
    <property type="entry name" value="PNPOx_N"/>
    <property type="match status" value="1"/>
</dbReference>
<dbReference type="AlphaFoldDB" id="A0A5C8PC04"/>
<dbReference type="PANTHER" id="PTHR42815">
    <property type="entry name" value="FAD-BINDING, PUTATIVE (AFU_ORTHOLOGUE AFUA_6G07600)-RELATED"/>
    <property type="match status" value="1"/>
</dbReference>